<keyword evidence="1" id="KW-1133">Transmembrane helix</keyword>
<keyword evidence="1" id="KW-0812">Transmembrane</keyword>
<sequence>MKIHFREHIFSFILVSLIIIISIVSYFRFIVNNDYMVSYEGVCDPTIEKCFIGCEDDECTKEYYYSEVQKYAPDLYAECGNDITDCESANICLPEDKECSVSYCDETIDGSICKITTNNLDDLQDDNTNI</sequence>
<dbReference type="STRING" id="1805280.AUJ22_00470"/>
<feature type="transmembrane region" description="Helical" evidence="1">
    <location>
        <begin position="12"/>
        <end position="31"/>
    </location>
</feature>
<evidence type="ECO:0000313" key="3">
    <source>
        <dbReference type="Proteomes" id="UP000185769"/>
    </source>
</evidence>
<gene>
    <name evidence="2" type="ORF">AUJ22_00470</name>
</gene>
<comment type="caution">
    <text evidence="2">The sequence shown here is derived from an EMBL/GenBank/DDBJ whole genome shotgun (WGS) entry which is preliminary data.</text>
</comment>
<name>A0A1J4UYB4_9BACT</name>
<evidence type="ECO:0000256" key="1">
    <source>
        <dbReference type="SAM" id="Phobius"/>
    </source>
</evidence>
<evidence type="ECO:0008006" key="4">
    <source>
        <dbReference type="Google" id="ProtNLM"/>
    </source>
</evidence>
<organism evidence="2 3">
    <name type="scientific">Candidatus Nomurabacteria bacterium CG1_02_31_12</name>
    <dbReference type="NCBI Taxonomy" id="1805280"/>
    <lineage>
        <taxon>Bacteria</taxon>
        <taxon>Candidatus Nomuraibacteriota</taxon>
    </lineage>
</organism>
<reference evidence="2 3" key="1">
    <citation type="journal article" date="2016" name="Environ. Microbiol.">
        <title>Genomic resolution of a cold subsurface aquifer community provides metabolic insights for novel microbes adapted to high CO concentrations.</title>
        <authorList>
            <person name="Probst A.J."/>
            <person name="Castelle C.J."/>
            <person name="Singh A."/>
            <person name="Brown C.T."/>
            <person name="Anantharaman K."/>
            <person name="Sharon I."/>
            <person name="Hug L.A."/>
            <person name="Burstein D."/>
            <person name="Emerson J.B."/>
            <person name="Thomas B.C."/>
            <person name="Banfield J.F."/>
        </authorList>
    </citation>
    <scope>NUCLEOTIDE SEQUENCE [LARGE SCALE GENOMIC DNA]</scope>
    <source>
        <strain evidence="2">CG1_02_31_12</strain>
    </source>
</reference>
<dbReference type="Proteomes" id="UP000185769">
    <property type="component" value="Unassembled WGS sequence"/>
</dbReference>
<protein>
    <recommendedName>
        <fullName evidence="4">Transmembrane protein</fullName>
    </recommendedName>
</protein>
<dbReference type="AlphaFoldDB" id="A0A1J4UYB4"/>
<accession>A0A1J4UYB4</accession>
<evidence type="ECO:0000313" key="2">
    <source>
        <dbReference type="EMBL" id="OIO29890.1"/>
    </source>
</evidence>
<keyword evidence="1" id="KW-0472">Membrane</keyword>
<dbReference type="EMBL" id="MNVM01000008">
    <property type="protein sequence ID" value="OIO29890.1"/>
    <property type="molecule type" value="Genomic_DNA"/>
</dbReference>
<proteinExistence type="predicted"/>